<dbReference type="EMBL" id="JARKIK010000061">
    <property type="protein sequence ID" value="KAK8731489.1"/>
    <property type="molecule type" value="Genomic_DNA"/>
</dbReference>
<dbReference type="Proteomes" id="UP001445076">
    <property type="component" value="Unassembled WGS sequence"/>
</dbReference>
<accession>A0AAW0X0D8</accession>
<dbReference type="AlphaFoldDB" id="A0AAW0X0D8"/>
<evidence type="ECO:0000313" key="2">
    <source>
        <dbReference type="EMBL" id="KAK8731489.1"/>
    </source>
</evidence>
<keyword evidence="3" id="KW-1185">Reference proteome</keyword>
<protein>
    <submittedName>
        <fullName evidence="2">Uncharacterized protein</fullName>
    </submittedName>
</protein>
<gene>
    <name evidence="2" type="ORF">OTU49_007631</name>
</gene>
<feature type="compositionally biased region" description="Acidic residues" evidence="1">
    <location>
        <begin position="206"/>
        <end position="218"/>
    </location>
</feature>
<reference evidence="2 3" key="1">
    <citation type="journal article" date="2024" name="BMC Genomics">
        <title>Genome assembly of redclaw crayfish (Cherax quadricarinatus) provides insights into its immune adaptation and hypoxia tolerance.</title>
        <authorList>
            <person name="Liu Z."/>
            <person name="Zheng J."/>
            <person name="Li H."/>
            <person name="Fang K."/>
            <person name="Wang S."/>
            <person name="He J."/>
            <person name="Zhou D."/>
            <person name="Weng S."/>
            <person name="Chi M."/>
            <person name="Gu Z."/>
            <person name="He J."/>
            <person name="Li F."/>
            <person name="Wang M."/>
        </authorList>
    </citation>
    <scope>NUCLEOTIDE SEQUENCE [LARGE SCALE GENOMIC DNA]</scope>
    <source>
        <strain evidence="2">ZL_2023a</strain>
    </source>
</reference>
<sequence length="218" mass="23571">SNVLPRRRAVNSRLICFSLSSATADREKSRLSGNIINITMKPMYLLVLLCVYLVKVESAVTDQPPLDETAGTDEGSGNYEQLDEFALNDTLADRAVCRFHDACQDAGGVCTSSCRDSGEISRRNCGPGCRCCAASSSKCTSKPICRRFGGACQKAACKANQLQLPSGCLTSSCRCCVSGTVHHSDEINGFFPIRVNEENDGTPQEELIEDAAENEEEQ</sequence>
<organism evidence="2 3">
    <name type="scientific">Cherax quadricarinatus</name>
    <name type="common">Australian red claw crayfish</name>
    <dbReference type="NCBI Taxonomy" id="27406"/>
    <lineage>
        <taxon>Eukaryota</taxon>
        <taxon>Metazoa</taxon>
        <taxon>Ecdysozoa</taxon>
        <taxon>Arthropoda</taxon>
        <taxon>Crustacea</taxon>
        <taxon>Multicrustacea</taxon>
        <taxon>Malacostraca</taxon>
        <taxon>Eumalacostraca</taxon>
        <taxon>Eucarida</taxon>
        <taxon>Decapoda</taxon>
        <taxon>Pleocyemata</taxon>
        <taxon>Astacidea</taxon>
        <taxon>Parastacoidea</taxon>
        <taxon>Parastacidae</taxon>
        <taxon>Cherax</taxon>
    </lineage>
</organism>
<proteinExistence type="predicted"/>
<comment type="caution">
    <text evidence="2">The sequence shown here is derived from an EMBL/GenBank/DDBJ whole genome shotgun (WGS) entry which is preliminary data.</text>
</comment>
<evidence type="ECO:0000256" key="1">
    <source>
        <dbReference type="SAM" id="MobiDB-lite"/>
    </source>
</evidence>
<feature type="non-terminal residue" evidence="2">
    <location>
        <position position="1"/>
    </location>
</feature>
<name>A0AAW0X0D8_CHEQU</name>
<evidence type="ECO:0000313" key="3">
    <source>
        <dbReference type="Proteomes" id="UP001445076"/>
    </source>
</evidence>
<feature type="region of interest" description="Disordered" evidence="1">
    <location>
        <begin position="195"/>
        <end position="218"/>
    </location>
</feature>